<dbReference type="EMBL" id="JAGETX010000010">
    <property type="protein sequence ID" value="MBO3272286.1"/>
    <property type="molecule type" value="Genomic_DNA"/>
</dbReference>
<evidence type="ECO:0000313" key="2">
    <source>
        <dbReference type="Proteomes" id="UP000670527"/>
    </source>
</evidence>
<sequence length="200" mass="21592">MLSTPPFSVPSAVVGQPYACANDNPGTERAQAVFTKGFINFLYYFPAPTPDDKALFSCAPLYYGAAILSTGLPFVACEFAGTGWAFESGLNLLDMTEAEAARWLRTKSGVVLELILLEATSNMVLAVRSIRPHPTFVSRLRRSLAQQRPSFSTSPAVLAAQAAALLHRRSCPGRLLDEATAYRSAVTQGESACIEHLLIH</sequence>
<comment type="caution">
    <text evidence="1">The sequence shown here is derived from an EMBL/GenBank/DDBJ whole genome shotgun (WGS) entry which is preliminary data.</text>
</comment>
<proteinExistence type="predicted"/>
<evidence type="ECO:0000313" key="1">
    <source>
        <dbReference type="EMBL" id="MBO3272286.1"/>
    </source>
</evidence>
<keyword evidence="2" id="KW-1185">Reference proteome</keyword>
<gene>
    <name evidence="1" type="ORF">J4D97_16645</name>
</gene>
<organism evidence="1 2">
    <name type="scientific">Hymenobacter defluvii</name>
    <dbReference type="NCBI Taxonomy" id="2054411"/>
    <lineage>
        <taxon>Bacteria</taxon>
        <taxon>Pseudomonadati</taxon>
        <taxon>Bacteroidota</taxon>
        <taxon>Cytophagia</taxon>
        <taxon>Cytophagales</taxon>
        <taxon>Hymenobacteraceae</taxon>
        <taxon>Hymenobacter</taxon>
    </lineage>
</organism>
<dbReference type="RefSeq" id="WP_208308550.1">
    <property type="nucleotide sequence ID" value="NZ_JAGETX010000010.1"/>
</dbReference>
<accession>A0ABS3TF49</accession>
<dbReference type="Proteomes" id="UP000670527">
    <property type="component" value="Unassembled WGS sequence"/>
</dbReference>
<reference evidence="1 2" key="1">
    <citation type="submission" date="2021-03" db="EMBL/GenBank/DDBJ databases">
        <authorList>
            <person name="Kim M.K."/>
        </authorList>
    </citation>
    <scope>NUCLEOTIDE SEQUENCE [LARGE SCALE GENOMIC DNA]</scope>
    <source>
        <strain evidence="1 2">BT507</strain>
    </source>
</reference>
<name>A0ABS3TF49_9BACT</name>
<protein>
    <submittedName>
        <fullName evidence="1">Uncharacterized protein</fullName>
    </submittedName>
</protein>